<evidence type="ECO:0000256" key="1">
    <source>
        <dbReference type="SAM" id="MobiDB-lite"/>
    </source>
</evidence>
<feature type="transmembrane region" description="Helical" evidence="2">
    <location>
        <begin position="176"/>
        <end position="196"/>
    </location>
</feature>
<feature type="transmembrane region" description="Helical" evidence="2">
    <location>
        <begin position="324"/>
        <end position="346"/>
    </location>
</feature>
<dbReference type="VEuPathDB" id="PiroplasmaDB:TA21385"/>
<dbReference type="VEuPathDB" id="PiroplasmaDB:TA03855"/>
<feature type="region of interest" description="Disordered" evidence="1">
    <location>
        <begin position="375"/>
        <end position="405"/>
    </location>
</feature>
<dbReference type="AlphaFoldDB" id="A0A3B0N4I0"/>
<gene>
    <name evidence="3" type="ORF">TAV_000244700</name>
</gene>
<organism evidence="3">
    <name type="scientific">Theileria annulata</name>
    <dbReference type="NCBI Taxonomy" id="5874"/>
    <lineage>
        <taxon>Eukaryota</taxon>
        <taxon>Sar</taxon>
        <taxon>Alveolata</taxon>
        <taxon>Apicomplexa</taxon>
        <taxon>Aconoidasida</taxon>
        <taxon>Piroplasmida</taxon>
        <taxon>Theileriidae</taxon>
        <taxon>Theileria</taxon>
    </lineage>
</organism>
<sequence>MQLDVPSEFGHAYVLGSSTFMKFYFTLFQQYTDRPSMVGIARAKKGPEVSKLAQELYLIVLIITNTTVTDTSGTKDKTISGTVTIKTFKDGECKDNPPPTATDGPTLTLSVTDANALQDTADTECTVSVDTNTKTLTINYNQDNDKKLLLVKLFLMVTYLLKVLISFYLIDKIEMILLIATFFPPVIVALLNRGTFGGSTKAYSPKTAYAGFPDGMGGWRKYKPAFDPPGPGTDVNNSFWHAFDILVIKIYLAAAVLWTIAYYGGEGAKDNWPAPDPNQRNCQILNVEATPTGAVNTLTYSIGQNWTGENHAPDCGYKKFKDDYYAHFIPPSIMVLVGMGLVYAIYPGILAGTGDTQGLRGKAESLRSAAETLHGALSGNGDAQGKVTKLKDASSKSGDENDKGLKELLGDLDGADGFSQIFAQAQKVQQKYEGVEREYNNVKNDENASSDHKFPAVESAFNALQTEYTNDVCLDNFLPSLLSGLIS</sequence>
<proteinExistence type="predicted"/>
<dbReference type="EMBL" id="UIVS01000003">
    <property type="protein sequence ID" value="SVP92649.1"/>
    <property type="molecule type" value="Genomic_DNA"/>
</dbReference>
<feature type="transmembrane region" description="Helical" evidence="2">
    <location>
        <begin position="149"/>
        <end position="170"/>
    </location>
</feature>
<feature type="compositionally biased region" description="Basic and acidic residues" evidence="1">
    <location>
        <begin position="389"/>
        <end position="405"/>
    </location>
</feature>
<evidence type="ECO:0000256" key="2">
    <source>
        <dbReference type="SAM" id="Phobius"/>
    </source>
</evidence>
<keyword evidence="2" id="KW-0472">Membrane</keyword>
<reference evidence="3" key="1">
    <citation type="submission" date="2018-07" db="EMBL/GenBank/DDBJ databases">
        <authorList>
            <person name="Quirk P.G."/>
            <person name="Krulwich T.A."/>
        </authorList>
    </citation>
    <scope>NUCLEOTIDE SEQUENCE</scope>
    <source>
        <strain evidence="3">Anand</strain>
    </source>
</reference>
<accession>A0A3B0N4I0</accession>
<dbReference type="VEuPathDB" id="PiroplasmaDB:TA03860"/>
<protein>
    <submittedName>
        <fullName evidence="3">Uncharacterized protein</fullName>
    </submittedName>
</protein>
<evidence type="ECO:0000313" key="3">
    <source>
        <dbReference type="EMBL" id="SVP92649.1"/>
    </source>
</evidence>
<name>A0A3B0N4I0_THEAN</name>
<keyword evidence="2" id="KW-0812">Transmembrane</keyword>
<keyword evidence="2" id="KW-1133">Transmembrane helix</keyword>
<feature type="transmembrane region" description="Helical" evidence="2">
    <location>
        <begin position="246"/>
        <end position="265"/>
    </location>
</feature>